<proteinExistence type="predicted"/>
<protein>
    <submittedName>
        <fullName evidence="2">Uncharacterized protein</fullName>
    </submittedName>
</protein>
<dbReference type="AlphaFoldDB" id="A0AAD6SAE8"/>
<dbReference type="Proteomes" id="UP001218188">
    <property type="component" value="Unassembled WGS sequence"/>
</dbReference>
<comment type="caution">
    <text evidence="2">The sequence shown here is derived from an EMBL/GenBank/DDBJ whole genome shotgun (WGS) entry which is preliminary data.</text>
</comment>
<keyword evidence="3" id="KW-1185">Reference proteome</keyword>
<reference evidence="2" key="1">
    <citation type="submission" date="2023-03" db="EMBL/GenBank/DDBJ databases">
        <title>Massive genome expansion in bonnet fungi (Mycena s.s.) driven by repeated elements and novel gene families across ecological guilds.</title>
        <authorList>
            <consortium name="Lawrence Berkeley National Laboratory"/>
            <person name="Harder C.B."/>
            <person name="Miyauchi S."/>
            <person name="Viragh M."/>
            <person name="Kuo A."/>
            <person name="Thoen E."/>
            <person name="Andreopoulos B."/>
            <person name="Lu D."/>
            <person name="Skrede I."/>
            <person name="Drula E."/>
            <person name="Henrissat B."/>
            <person name="Morin E."/>
            <person name="Kohler A."/>
            <person name="Barry K."/>
            <person name="LaButti K."/>
            <person name="Morin E."/>
            <person name="Salamov A."/>
            <person name="Lipzen A."/>
            <person name="Mereny Z."/>
            <person name="Hegedus B."/>
            <person name="Baldrian P."/>
            <person name="Stursova M."/>
            <person name="Weitz H."/>
            <person name="Taylor A."/>
            <person name="Grigoriev I.V."/>
            <person name="Nagy L.G."/>
            <person name="Martin F."/>
            <person name="Kauserud H."/>
        </authorList>
    </citation>
    <scope>NUCLEOTIDE SEQUENCE</scope>
    <source>
        <strain evidence="2">CBHHK200</strain>
    </source>
</reference>
<organism evidence="2 3">
    <name type="scientific">Mycena alexandri</name>
    <dbReference type="NCBI Taxonomy" id="1745969"/>
    <lineage>
        <taxon>Eukaryota</taxon>
        <taxon>Fungi</taxon>
        <taxon>Dikarya</taxon>
        <taxon>Basidiomycota</taxon>
        <taxon>Agaricomycotina</taxon>
        <taxon>Agaricomycetes</taxon>
        <taxon>Agaricomycetidae</taxon>
        <taxon>Agaricales</taxon>
        <taxon>Marasmiineae</taxon>
        <taxon>Mycenaceae</taxon>
        <taxon>Mycena</taxon>
    </lineage>
</organism>
<evidence type="ECO:0000313" key="2">
    <source>
        <dbReference type="EMBL" id="KAJ7023081.1"/>
    </source>
</evidence>
<sequence length="305" mass="31581">MQDEAEEARAILDKLWAKAKELKAEIRDEQQAERLLMMLNNTHATIWGKIRGTNKVDTSWGYKKCLTRPFLAGGPHYGDSTAPRGTQRGTGLLFRTYRWWEGDNGGTRGTPRSFGVQVIGVDGAWGTQGLFGVQAIDVGGAGGTQGSFGVQVSGVDGGWGTPGTFGVQVSALDGTGGTPRSFGVQVVGVDGAWGTQGLFGVQAIDVGGAGGTQGSFGVQVSGVDGGWGTPGTFGVQVSALDGTGGTPRSFGVQMVGVDGVQGTPSSFSGTGSSEGYTAVPWCTHRWFGWWDRVGGGTGATFQPYA</sequence>
<evidence type="ECO:0000256" key="1">
    <source>
        <dbReference type="SAM" id="Coils"/>
    </source>
</evidence>
<feature type="coiled-coil region" evidence="1">
    <location>
        <begin position="5"/>
        <end position="32"/>
    </location>
</feature>
<name>A0AAD6SAE8_9AGAR</name>
<accession>A0AAD6SAE8</accession>
<evidence type="ECO:0000313" key="3">
    <source>
        <dbReference type="Proteomes" id="UP001218188"/>
    </source>
</evidence>
<dbReference type="EMBL" id="JARJCM010000194">
    <property type="protein sequence ID" value="KAJ7023081.1"/>
    <property type="molecule type" value="Genomic_DNA"/>
</dbReference>
<keyword evidence="1" id="KW-0175">Coiled coil</keyword>
<gene>
    <name evidence="2" type="ORF">C8F04DRAFT_1193742</name>
</gene>